<name>A0ABQ4B414_9ACTN</name>
<accession>A0ABQ4B414</accession>
<comment type="caution">
    <text evidence="1">The sequence shown here is derived from an EMBL/GenBank/DDBJ whole genome shotgun (WGS) entry which is preliminary data.</text>
</comment>
<evidence type="ECO:0000313" key="1">
    <source>
        <dbReference type="EMBL" id="GIE65400.1"/>
    </source>
</evidence>
<gene>
    <name evidence="1" type="ORF">Apa02nite_015080</name>
</gene>
<sequence>MTTNIGGGRALRVCDLCGGIDDHPRHSLLGGDLGVFPKPEPAIVLRVTQTAPADQVERLLTELLDTGTTDRHLDCCREAGCPTGDCNRRTAGGEDLRGTDLLDHLIGASQ</sequence>
<reference evidence="1 2" key="1">
    <citation type="submission" date="2021-01" db="EMBL/GenBank/DDBJ databases">
        <title>Whole genome shotgun sequence of Actinoplanes palleronii NBRC 14916.</title>
        <authorList>
            <person name="Komaki H."/>
            <person name="Tamura T."/>
        </authorList>
    </citation>
    <scope>NUCLEOTIDE SEQUENCE [LARGE SCALE GENOMIC DNA]</scope>
    <source>
        <strain evidence="1 2">NBRC 14916</strain>
    </source>
</reference>
<evidence type="ECO:0000313" key="2">
    <source>
        <dbReference type="Proteomes" id="UP000624709"/>
    </source>
</evidence>
<keyword evidence="2" id="KW-1185">Reference proteome</keyword>
<dbReference type="Proteomes" id="UP000624709">
    <property type="component" value="Unassembled WGS sequence"/>
</dbReference>
<organism evidence="1 2">
    <name type="scientific">Actinoplanes palleronii</name>
    <dbReference type="NCBI Taxonomy" id="113570"/>
    <lineage>
        <taxon>Bacteria</taxon>
        <taxon>Bacillati</taxon>
        <taxon>Actinomycetota</taxon>
        <taxon>Actinomycetes</taxon>
        <taxon>Micromonosporales</taxon>
        <taxon>Micromonosporaceae</taxon>
        <taxon>Actinoplanes</taxon>
    </lineage>
</organism>
<dbReference type="RefSeq" id="WP_203824394.1">
    <property type="nucleotide sequence ID" value="NZ_BAAATY010000008.1"/>
</dbReference>
<protein>
    <submittedName>
        <fullName evidence="1">Uncharacterized protein</fullName>
    </submittedName>
</protein>
<proteinExistence type="predicted"/>
<dbReference type="EMBL" id="BOMS01000018">
    <property type="protein sequence ID" value="GIE65400.1"/>
    <property type="molecule type" value="Genomic_DNA"/>
</dbReference>